<sequence>MADPLDPAGSGDPVVPPPPHPAISAMAASPAVPSAPRVIQRLCDISSLCSFRARSDFESATDPRPPPFPSRRATLPDPSY</sequence>
<reference evidence="2 3" key="1">
    <citation type="submission" date="2020-08" db="EMBL/GenBank/DDBJ databases">
        <title>Genome Sequencing of Nocardia wallacei strain FMUON74 and assembly.</title>
        <authorList>
            <person name="Toyokawa M."/>
            <person name="Uesaka K."/>
        </authorList>
    </citation>
    <scope>NUCLEOTIDE SEQUENCE [LARGE SCALE GENOMIC DNA]</scope>
    <source>
        <strain evidence="2 3">FMUON74</strain>
    </source>
</reference>
<dbReference type="KEGG" id="nwl:NWFMUON74_49810"/>
<keyword evidence="3" id="KW-1185">Reference proteome</keyword>
<gene>
    <name evidence="2" type="ORF">NWFMUON74_49810</name>
</gene>
<feature type="region of interest" description="Disordered" evidence="1">
    <location>
        <begin position="56"/>
        <end position="80"/>
    </location>
</feature>
<evidence type="ECO:0000313" key="3">
    <source>
        <dbReference type="Proteomes" id="UP000516173"/>
    </source>
</evidence>
<dbReference type="EMBL" id="AP023396">
    <property type="protein sequence ID" value="BCK57209.1"/>
    <property type="molecule type" value="Genomic_DNA"/>
</dbReference>
<organism evidence="2 3">
    <name type="scientific">Nocardia wallacei</name>
    <dbReference type="NCBI Taxonomy" id="480035"/>
    <lineage>
        <taxon>Bacteria</taxon>
        <taxon>Bacillati</taxon>
        <taxon>Actinomycetota</taxon>
        <taxon>Actinomycetes</taxon>
        <taxon>Mycobacteriales</taxon>
        <taxon>Nocardiaceae</taxon>
        <taxon>Nocardia</taxon>
    </lineage>
</organism>
<protein>
    <submittedName>
        <fullName evidence="2">Uncharacterized protein</fullName>
    </submittedName>
</protein>
<accession>A0A7G1KTB9</accession>
<proteinExistence type="predicted"/>
<feature type="region of interest" description="Disordered" evidence="1">
    <location>
        <begin position="1"/>
        <end position="28"/>
    </location>
</feature>
<evidence type="ECO:0000256" key="1">
    <source>
        <dbReference type="SAM" id="MobiDB-lite"/>
    </source>
</evidence>
<dbReference type="Proteomes" id="UP000516173">
    <property type="component" value="Chromosome"/>
</dbReference>
<name>A0A7G1KTB9_9NOCA</name>
<dbReference type="AlphaFoldDB" id="A0A7G1KTB9"/>
<evidence type="ECO:0000313" key="2">
    <source>
        <dbReference type="EMBL" id="BCK57209.1"/>
    </source>
</evidence>